<dbReference type="GO" id="GO:0016075">
    <property type="term" value="P:rRNA catabolic process"/>
    <property type="evidence" value="ECO:0007669"/>
    <property type="project" value="TreeGrafter"/>
</dbReference>
<dbReference type="InterPro" id="IPR020869">
    <property type="entry name" value="Rrp42_archaea"/>
</dbReference>
<comment type="caution">
    <text evidence="7">The sequence shown here is derived from an EMBL/GenBank/DDBJ whole genome shotgun (WGS) entry which is preliminary data.</text>
</comment>
<reference evidence="7 8" key="1">
    <citation type="submission" date="2014-03" db="EMBL/GenBank/DDBJ databases">
        <title>Draft genome sequence of the novel thermoacidophilic archaea Acidianus copahuensis ALE1 strain, isolated from Copahue volcanic area in Neuquen Argentina.</title>
        <authorList>
            <person name="Urbieta M.S."/>
            <person name="Rascovan N."/>
            <person name="Castro C."/>
            <person name="Revale S."/>
            <person name="Giaveno M.A."/>
            <person name="Vazquez M.P."/>
            <person name="Donati E.R."/>
        </authorList>
    </citation>
    <scope>NUCLEOTIDE SEQUENCE [LARGE SCALE GENOMIC DNA]</scope>
    <source>
        <strain evidence="7 8">ALE1</strain>
    </source>
</reference>
<keyword evidence="8" id="KW-1185">Reference proteome</keyword>
<evidence type="ECO:0000259" key="5">
    <source>
        <dbReference type="Pfam" id="PF01138"/>
    </source>
</evidence>
<dbReference type="FunFam" id="3.30.230.70:FF:000017">
    <property type="entry name" value="Exosome complex component Rrp42"/>
    <property type="match status" value="1"/>
</dbReference>
<gene>
    <name evidence="4" type="primary">rrp42</name>
    <name evidence="7" type="ORF">CM19_09145</name>
</gene>
<protein>
    <recommendedName>
        <fullName evidence="4">Exosome complex component Rrp42</fullName>
    </recommendedName>
</protein>
<dbReference type="OrthoDB" id="30932at2157"/>
<dbReference type="Proteomes" id="UP000024332">
    <property type="component" value="Unassembled WGS sequence"/>
</dbReference>
<dbReference type="Pfam" id="PF03725">
    <property type="entry name" value="RNase_PH_C"/>
    <property type="match status" value="1"/>
</dbReference>
<keyword evidence="7" id="KW-0540">Nuclease</keyword>
<dbReference type="STRING" id="1160895.CM19_09145"/>
<evidence type="ECO:0000313" key="8">
    <source>
        <dbReference type="Proteomes" id="UP000024332"/>
    </source>
</evidence>
<feature type="domain" description="Exoribonuclease phosphorolytic" evidence="5">
    <location>
        <begin position="36"/>
        <end position="171"/>
    </location>
</feature>
<dbReference type="GO" id="GO:0000177">
    <property type="term" value="C:cytoplasmic exosome (RNase complex)"/>
    <property type="evidence" value="ECO:0007669"/>
    <property type="project" value="TreeGrafter"/>
</dbReference>
<dbReference type="GO" id="GO:0035925">
    <property type="term" value="F:mRNA 3'-UTR AU-rich region binding"/>
    <property type="evidence" value="ECO:0007669"/>
    <property type="project" value="TreeGrafter"/>
</dbReference>
<dbReference type="InterPro" id="IPR015847">
    <property type="entry name" value="ExoRNase_PH_dom2"/>
</dbReference>
<dbReference type="SUPFAM" id="SSF54211">
    <property type="entry name" value="Ribosomal protein S5 domain 2-like"/>
    <property type="match status" value="1"/>
</dbReference>
<proteinExistence type="inferred from homology"/>
<dbReference type="Gene3D" id="3.30.230.70">
    <property type="entry name" value="GHMP Kinase, N-terminal domain"/>
    <property type="match status" value="1"/>
</dbReference>
<dbReference type="InterPro" id="IPR050590">
    <property type="entry name" value="Exosome_comp_Rrp42_subfam"/>
</dbReference>
<keyword evidence="3 4" id="KW-0271">Exosome</keyword>
<comment type="function">
    <text evidence="4">Non-catalytic component of the exosome, which is a complex involved in RNA degradation. Contributes to the structuring of the Rrp41 active site.</text>
</comment>
<evidence type="ECO:0000256" key="1">
    <source>
        <dbReference type="ARBA" id="ARBA00004496"/>
    </source>
</evidence>
<dbReference type="RefSeq" id="WP_048100041.1">
    <property type="nucleotide sequence ID" value="NZ_JFZT01000047.1"/>
</dbReference>
<dbReference type="AlphaFoldDB" id="A0A031LP54"/>
<dbReference type="Pfam" id="PF01138">
    <property type="entry name" value="RNase_PH"/>
    <property type="match status" value="1"/>
</dbReference>
<dbReference type="PANTHER" id="PTHR11097">
    <property type="entry name" value="EXOSOME COMPLEX EXONUCLEASE RIBOSOMAL RNA PROCESSING PROTEIN"/>
    <property type="match status" value="1"/>
</dbReference>
<evidence type="ECO:0000256" key="2">
    <source>
        <dbReference type="ARBA" id="ARBA00022490"/>
    </source>
</evidence>
<keyword evidence="2 4" id="KW-0963">Cytoplasm</keyword>
<keyword evidence="7" id="KW-0378">Hydrolase</keyword>
<dbReference type="SUPFAM" id="SSF55666">
    <property type="entry name" value="Ribonuclease PH domain 2-like"/>
    <property type="match status" value="1"/>
</dbReference>
<dbReference type="EMBL" id="JFZT01000047">
    <property type="protein sequence ID" value="EZQ03874.1"/>
    <property type="molecule type" value="Genomic_DNA"/>
</dbReference>
<organism evidence="7 8">
    <name type="scientific">Candidatus Acidianus copahuensis</name>
    <dbReference type="NCBI Taxonomy" id="1160895"/>
    <lineage>
        <taxon>Archaea</taxon>
        <taxon>Thermoproteota</taxon>
        <taxon>Thermoprotei</taxon>
        <taxon>Sulfolobales</taxon>
        <taxon>Sulfolobaceae</taxon>
        <taxon>Acidianus</taxon>
    </lineage>
</organism>
<accession>A0A031LP54</accession>
<dbReference type="InterPro" id="IPR027408">
    <property type="entry name" value="PNPase/RNase_PH_dom_sf"/>
</dbReference>
<keyword evidence="7" id="KW-0269">Exonuclease</keyword>
<comment type="subunit">
    <text evidence="4">Component of the archaeal exosome complex. Forms a hexameric ring-like arrangement composed of 3 Rrp41-Rrp42 heterodimers. The hexameric ring associates with a trimer of Rrp4 and/or Csl4 subunits.</text>
</comment>
<comment type="similarity">
    <text evidence="4">Belongs to the RNase PH family. Rrp42 subfamily.</text>
</comment>
<dbReference type="InterPro" id="IPR036345">
    <property type="entry name" value="ExoRNase_PH_dom2_sf"/>
</dbReference>
<evidence type="ECO:0000259" key="6">
    <source>
        <dbReference type="Pfam" id="PF03725"/>
    </source>
</evidence>
<sequence length="276" mass="30572">MSVTPSNENIIPLIKKESMLVSLEHGIRQNGRKPFEYRPISITLGYAKKADGSALVKLGDTTVLAGVKLEEEQPFEDTPNQGNLVVNVELLPLAYETFEPGPPDENAIELSRVVDRSLRDSKSIDLTKLVIEPGKRVWTVWVDIYVLDYSGNVLDASTIAAIAALYDTKLPKLLQEGDSIKVIKEEKGERMPMNYPVVTVTVGKIGKYLIVDPDIEEEGILDTRLSISYTPDKRMVGIQKFGIGTFSMQEIDQVESIARQASAKILEELKKQLGIG</sequence>
<dbReference type="HAMAP" id="MF_00622">
    <property type="entry name" value="Exosome_Rrp42"/>
    <property type="match status" value="1"/>
</dbReference>
<dbReference type="InterPro" id="IPR001247">
    <property type="entry name" value="ExoRNase_PH_dom1"/>
</dbReference>
<dbReference type="PANTHER" id="PTHR11097:SF8">
    <property type="entry name" value="EXOSOME COMPLEX COMPONENT RRP42"/>
    <property type="match status" value="1"/>
</dbReference>
<name>A0A031LP54_9CREN</name>
<comment type="subcellular location">
    <subcellularLocation>
        <location evidence="1 4">Cytoplasm</location>
    </subcellularLocation>
</comment>
<feature type="domain" description="Exoribonuclease phosphorolytic" evidence="6">
    <location>
        <begin position="196"/>
        <end position="260"/>
    </location>
</feature>
<evidence type="ECO:0000256" key="3">
    <source>
        <dbReference type="ARBA" id="ARBA00022835"/>
    </source>
</evidence>
<dbReference type="CDD" id="cd11365">
    <property type="entry name" value="RNase_PH_archRRP42"/>
    <property type="match status" value="1"/>
</dbReference>
<evidence type="ECO:0000313" key="7">
    <source>
        <dbReference type="EMBL" id="EZQ03874.1"/>
    </source>
</evidence>
<dbReference type="InterPro" id="IPR020568">
    <property type="entry name" value="Ribosomal_Su5_D2-typ_SF"/>
</dbReference>
<dbReference type="NCBIfam" id="NF003282">
    <property type="entry name" value="PRK04282.1-1"/>
    <property type="match status" value="1"/>
</dbReference>
<evidence type="ECO:0000256" key="4">
    <source>
        <dbReference type="HAMAP-Rule" id="MF_00622"/>
    </source>
</evidence>
<dbReference type="GO" id="GO:0004527">
    <property type="term" value="F:exonuclease activity"/>
    <property type="evidence" value="ECO:0007669"/>
    <property type="project" value="UniProtKB-KW"/>
</dbReference>